<keyword evidence="7" id="KW-1185">Reference proteome</keyword>
<gene>
    <name evidence="6" type="ORF">AJ85_09750</name>
    <name evidence="5" type="ORF">BALCAV_0216585</name>
</gene>
<dbReference type="STRING" id="1218173.BALCAV_0216585"/>
<keyword evidence="3" id="KW-0804">Transcription</keyword>
<dbReference type="PANTHER" id="PTHR43280:SF28">
    <property type="entry name" value="HTH-TYPE TRANSCRIPTIONAL ACTIVATOR RHAS"/>
    <property type="match status" value="1"/>
</dbReference>
<dbReference type="GO" id="GO:0003700">
    <property type="term" value="F:DNA-binding transcription factor activity"/>
    <property type="evidence" value="ECO:0007669"/>
    <property type="project" value="InterPro"/>
</dbReference>
<dbReference type="eggNOG" id="COG2207">
    <property type="taxonomic scope" value="Bacteria"/>
</dbReference>
<evidence type="ECO:0000256" key="3">
    <source>
        <dbReference type="ARBA" id="ARBA00023163"/>
    </source>
</evidence>
<dbReference type="InterPro" id="IPR003313">
    <property type="entry name" value="AraC-bd"/>
</dbReference>
<dbReference type="Gene3D" id="1.10.10.60">
    <property type="entry name" value="Homeodomain-like"/>
    <property type="match status" value="2"/>
</dbReference>
<dbReference type="RefSeq" id="WP_003321217.1">
    <property type="nucleotide sequence ID" value="NZ_ALPT02000064.1"/>
</dbReference>
<dbReference type="PANTHER" id="PTHR43280">
    <property type="entry name" value="ARAC-FAMILY TRANSCRIPTIONAL REGULATOR"/>
    <property type="match status" value="1"/>
</dbReference>
<dbReference type="Gene3D" id="2.60.120.280">
    <property type="entry name" value="Regulatory protein AraC"/>
    <property type="match status" value="1"/>
</dbReference>
<dbReference type="InterPro" id="IPR037923">
    <property type="entry name" value="HTH-like"/>
</dbReference>
<dbReference type="EMBL" id="JALP01000130">
    <property type="protein sequence ID" value="THG90615.1"/>
    <property type="molecule type" value="Genomic_DNA"/>
</dbReference>
<keyword evidence="1" id="KW-0805">Transcription regulation</keyword>
<dbReference type="PRINTS" id="PR00032">
    <property type="entry name" value="HTHARAC"/>
</dbReference>
<reference evidence="5 7" key="1">
    <citation type="journal article" date="2014" name="Genome Announc.">
        <title>Draft Genome Sequence of Bacillus alcalophilus AV1934, a Classic Alkaliphile Isolated from Human Feces in 1934.</title>
        <authorList>
            <person name="Attie O."/>
            <person name="Jayaprakash A."/>
            <person name="Shah H."/>
            <person name="Paulsen I.T."/>
            <person name="Morino M."/>
            <person name="Takahashi Y."/>
            <person name="Narumi I."/>
            <person name="Sachidanandam R."/>
            <person name="Satoh K."/>
            <person name="Ito M."/>
            <person name="Krulwich T.A."/>
        </authorList>
    </citation>
    <scope>NUCLEOTIDE SEQUENCE [LARGE SCALE GENOMIC DNA]</scope>
    <source>
        <strain evidence="5 7">AV1934</strain>
    </source>
</reference>
<comment type="caution">
    <text evidence="5">The sequence shown here is derived from an EMBL/GenBank/DDBJ whole genome shotgun (WGS) entry which is preliminary data.</text>
</comment>
<dbReference type="OrthoDB" id="9813413at2"/>
<dbReference type="Pfam" id="PF02311">
    <property type="entry name" value="AraC_binding"/>
    <property type="match status" value="1"/>
</dbReference>
<dbReference type="Pfam" id="PF12833">
    <property type="entry name" value="HTH_18"/>
    <property type="match status" value="1"/>
</dbReference>
<dbReference type="Proteomes" id="UP000297014">
    <property type="component" value="Unassembled WGS sequence"/>
</dbReference>
<dbReference type="InterPro" id="IPR020449">
    <property type="entry name" value="Tscrpt_reg_AraC-type_HTH"/>
</dbReference>
<dbReference type="InterPro" id="IPR009057">
    <property type="entry name" value="Homeodomain-like_sf"/>
</dbReference>
<dbReference type="SMART" id="SM00342">
    <property type="entry name" value="HTH_ARAC"/>
    <property type="match status" value="1"/>
</dbReference>
<dbReference type="AlphaFoldDB" id="A0A094WK92"/>
<dbReference type="PROSITE" id="PS01124">
    <property type="entry name" value="HTH_ARAC_FAMILY_2"/>
    <property type="match status" value="1"/>
</dbReference>
<feature type="domain" description="HTH araC/xylS-type" evidence="4">
    <location>
        <begin position="173"/>
        <end position="275"/>
    </location>
</feature>
<evidence type="ECO:0000313" key="8">
    <source>
        <dbReference type="Proteomes" id="UP000297014"/>
    </source>
</evidence>
<accession>A0A094WK92</accession>
<evidence type="ECO:0000256" key="1">
    <source>
        <dbReference type="ARBA" id="ARBA00023015"/>
    </source>
</evidence>
<name>A0A094WK92_ALKAL</name>
<dbReference type="GO" id="GO:0043565">
    <property type="term" value="F:sequence-specific DNA binding"/>
    <property type="evidence" value="ECO:0007669"/>
    <property type="project" value="InterPro"/>
</dbReference>
<evidence type="ECO:0000313" key="6">
    <source>
        <dbReference type="EMBL" id="THG90615.1"/>
    </source>
</evidence>
<dbReference type="SUPFAM" id="SSF46689">
    <property type="entry name" value="Homeodomain-like"/>
    <property type="match status" value="2"/>
</dbReference>
<proteinExistence type="predicted"/>
<dbReference type="InterPro" id="IPR018062">
    <property type="entry name" value="HTH_AraC-typ_CS"/>
</dbReference>
<reference evidence="6 8" key="2">
    <citation type="submission" date="2014-01" db="EMBL/GenBank/DDBJ databases">
        <title>Draft genome sequencing of Bacillus alcalophilus CGMCC 1.3604.</title>
        <authorList>
            <person name="Yang J."/>
            <person name="Diao L."/>
            <person name="Yang S."/>
        </authorList>
    </citation>
    <scope>NUCLEOTIDE SEQUENCE [LARGE SCALE GENOMIC DNA]</scope>
    <source>
        <strain evidence="6 8">CGMCC 1.3604</strain>
    </source>
</reference>
<evidence type="ECO:0000313" key="5">
    <source>
        <dbReference type="EMBL" id="KGA96368.1"/>
    </source>
</evidence>
<keyword evidence="2" id="KW-0238">DNA-binding</keyword>
<evidence type="ECO:0000256" key="2">
    <source>
        <dbReference type="ARBA" id="ARBA00023125"/>
    </source>
</evidence>
<dbReference type="PROSITE" id="PS00041">
    <property type="entry name" value="HTH_ARAC_FAMILY_1"/>
    <property type="match status" value="1"/>
</dbReference>
<dbReference type="EMBL" id="ALPT02000064">
    <property type="protein sequence ID" value="KGA96368.1"/>
    <property type="molecule type" value="Genomic_DNA"/>
</dbReference>
<protein>
    <submittedName>
        <fullName evidence="5">AraC family transcriptional regulator</fullName>
    </submittedName>
</protein>
<dbReference type="SUPFAM" id="SSF51215">
    <property type="entry name" value="Regulatory protein AraC"/>
    <property type="match status" value="1"/>
</dbReference>
<dbReference type="InterPro" id="IPR018060">
    <property type="entry name" value="HTH_AraC"/>
</dbReference>
<evidence type="ECO:0000313" key="7">
    <source>
        <dbReference type="Proteomes" id="UP000002754"/>
    </source>
</evidence>
<dbReference type="Proteomes" id="UP000002754">
    <property type="component" value="Unassembled WGS sequence"/>
</dbReference>
<organism evidence="5 7">
    <name type="scientific">Alkalihalobacillus alcalophilus ATCC 27647 = CGMCC 1.3604</name>
    <dbReference type="NCBI Taxonomy" id="1218173"/>
    <lineage>
        <taxon>Bacteria</taxon>
        <taxon>Bacillati</taxon>
        <taxon>Bacillota</taxon>
        <taxon>Bacilli</taxon>
        <taxon>Bacillales</taxon>
        <taxon>Bacillaceae</taxon>
        <taxon>Alkalihalobacillus</taxon>
    </lineage>
</organism>
<sequence length="277" mass="33040">MRRQTLFPTLTKHEYLILPESIGHYWDDVDHYVARKVGTLNNFSIHFILSGTGYVEIDQERFLVKRGDAFLYFPMQQQCYYSSEEDPWDIRWVHFYGDHLQSFLSEKGFQRFILWKAQKIAHLEAAHEHLLHKAEQHCLLQLSQISTATYAFLLEFITNVQPKHLGEKTELDDRIHTLLPQMQSKACEPFELDYWANEAQVSTYYFCRLFKRATQMTPMAFITLCRLQRSKQLLLKDNKMTVKEIAERSGYTSISYFNKRFLEHEGITPTEYRQMYH</sequence>
<evidence type="ECO:0000259" key="4">
    <source>
        <dbReference type="PROSITE" id="PS01124"/>
    </source>
</evidence>